<dbReference type="EMBL" id="ATDN01000004">
    <property type="protein sequence ID" value="RWA22563.1"/>
    <property type="molecule type" value="Genomic_DNA"/>
</dbReference>
<proteinExistence type="predicted"/>
<sequence length="85" mass="9629">MTDIHRLADYFSNANRIVTEAERPTFIKRLIEQGEWAVTCGLADGPVMLDGDYGHSLRCATYRTRLIVGPANLRKHYDLPVITHS</sequence>
<protein>
    <submittedName>
        <fullName evidence="1">Uncharacterized protein</fullName>
    </submittedName>
</protein>
<comment type="caution">
    <text evidence="1">The sequence shown here is derived from an EMBL/GenBank/DDBJ whole genome shotgun (WGS) entry which is preliminary data.</text>
</comment>
<name>A0A439DYC7_9MYCO</name>
<accession>A0A439DYC7</accession>
<reference evidence="1 2" key="1">
    <citation type="submission" date="2013-06" db="EMBL/GenBank/DDBJ databases">
        <title>The draft sequence of the Mycobacterium elephantis genome.</title>
        <authorList>
            <person name="Pettersson F.B."/>
            <person name="Das S."/>
            <person name="Dasgupta S."/>
            <person name="Bhattacharya A."/>
            <person name="Kirsebom L.A."/>
        </authorList>
    </citation>
    <scope>NUCLEOTIDE SEQUENCE [LARGE SCALE GENOMIC DNA]</scope>
    <source>
        <strain evidence="1 2">DSM 44368</strain>
    </source>
</reference>
<dbReference type="Proteomes" id="UP000287177">
    <property type="component" value="Unassembled WGS sequence"/>
</dbReference>
<dbReference type="AlphaFoldDB" id="A0A439DYC7"/>
<organism evidence="1 2">
    <name type="scientific">Mycolicibacterium elephantis DSM 44368</name>
    <dbReference type="NCBI Taxonomy" id="1335622"/>
    <lineage>
        <taxon>Bacteria</taxon>
        <taxon>Bacillati</taxon>
        <taxon>Actinomycetota</taxon>
        <taxon>Actinomycetes</taxon>
        <taxon>Mycobacteriales</taxon>
        <taxon>Mycobacteriaceae</taxon>
        <taxon>Mycolicibacterium</taxon>
    </lineage>
</organism>
<gene>
    <name evidence="1" type="ORF">MELE44368_12370</name>
</gene>
<evidence type="ECO:0000313" key="2">
    <source>
        <dbReference type="Proteomes" id="UP000287177"/>
    </source>
</evidence>
<evidence type="ECO:0000313" key="1">
    <source>
        <dbReference type="EMBL" id="RWA22563.1"/>
    </source>
</evidence>
<keyword evidence="2" id="KW-1185">Reference proteome</keyword>